<dbReference type="InterPro" id="IPR002810">
    <property type="entry name" value="NfeD-like_C"/>
</dbReference>
<dbReference type="EMBL" id="JAPFQI010000003">
    <property type="protein sequence ID" value="MCW8085349.1"/>
    <property type="molecule type" value="Genomic_DNA"/>
</dbReference>
<dbReference type="InterPro" id="IPR012340">
    <property type="entry name" value="NA-bd_OB-fold"/>
</dbReference>
<dbReference type="RefSeq" id="WP_301589234.1">
    <property type="nucleotide sequence ID" value="NZ_JAPFQI010000003.1"/>
</dbReference>
<keyword evidence="4 5" id="KW-0472">Membrane</keyword>
<feature type="transmembrane region" description="Helical" evidence="5">
    <location>
        <begin position="20"/>
        <end position="40"/>
    </location>
</feature>
<gene>
    <name evidence="7" type="ORF">OF850_06910</name>
</gene>
<name>A0ABT3NT60_9PROT</name>
<evidence type="ECO:0000313" key="7">
    <source>
        <dbReference type="EMBL" id="MCW8085349.1"/>
    </source>
</evidence>
<comment type="subcellular location">
    <subcellularLocation>
        <location evidence="1">Membrane</location>
        <topology evidence="1">Multi-pass membrane protein</topology>
    </subcellularLocation>
</comment>
<dbReference type="InterPro" id="IPR052165">
    <property type="entry name" value="Membrane_assoc_protease"/>
</dbReference>
<reference evidence="7 8" key="1">
    <citation type="submission" date="2022-10" db="EMBL/GenBank/DDBJ databases">
        <title>Roseococcus glaciei nov., sp. nov., isolated from glacier.</title>
        <authorList>
            <person name="Liu Q."/>
            <person name="Xin Y.-H."/>
        </authorList>
    </citation>
    <scope>NUCLEOTIDE SEQUENCE [LARGE SCALE GENOMIC DNA]</scope>
    <source>
        <strain evidence="7 8">MDT2-1-1</strain>
    </source>
</reference>
<keyword evidence="3 5" id="KW-1133">Transmembrane helix</keyword>
<evidence type="ECO:0000256" key="1">
    <source>
        <dbReference type="ARBA" id="ARBA00004141"/>
    </source>
</evidence>
<evidence type="ECO:0000256" key="2">
    <source>
        <dbReference type="ARBA" id="ARBA00022692"/>
    </source>
</evidence>
<dbReference type="PANTHER" id="PTHR33507:SF3">
    <property type="entry name" value="INNER MEMBRANE PROTEIN YBBJ"/>
    <property type="match status" value="1"/>
</dbReference>
<dbReference type="Proteomes" id="UP001526430">
    <property type="component" value="Unassembled WGS sequence"/>
</dbReference>
<evidence type="ECO:0000313" key="8">
    <source>
        <dbReference type="Proteomes" id="UP001526430"/>
    </source>
</evidence>
<keyword evidence="8" id="KW-1185">Reference proteome</keyword>
<evidence type="ECO:0000256" key="4">
    <source>
        <dbReference type="ARBA" id="ARBA00023136"/>
    </source>
</evidence>
<accession>A0ABT3NT60</accession>
<dbReference type="Gene3D" id="2.40.50.140">
    <property type="entry name" value="Nucleic acid-binding proteins"/>
    <property type="match status" value="1"/>
</dbReference>
<dbReference type="SUPFAM" id="SSF141322">
    <property type="entry name" value="NfeD domain-like"/>
    <property type="match status" value="1"/>
</dbReference>
<evidence type="ECO:0000259" key="6">
    <source>
        <dbReference type="Pfam" id="PF01957"/>
    </source>
</evidence>
<evidence type="ECO:0000256" key="3">
    <source>
        <dbReference type="ARBA" id="ARBA00022989"/>
    </source>
</evidence>
<organism evidence="7 8">
    <name type="scientific">Sabulicella glaciei</name>
    <dbReference type="NCBI Taxonomy" id="2984948"/>
    <lineage>
        <taxon>Bacteria</taxon>
        <taxon>Pseudomonadati</taxon>
        <taxon>Pseudomonadota</taxon>
        <taxon>Alphaproteobacteria</taxon>
        <taxon>Acetobacterales</taxon>
        <taxon>Acetobacteraceae</taxon>
        <taxon>Sabulicella</taxon>
    </lineage>
</organism>
<dbReference type="PANTHER" id="PTHR33507">
    <property type="entry name" value="INNER MEMBRANE PROTEIN YBBJ"/>
    <property type="match status" value="1"/>
</dbReference>
<comment type="caution">
    <text evidence="7">The sequence shown here is derived from an EMBL/GenBank/DDBJ whole genome shotgun (WGS) entry which is preliminary data.</text>
</comment>
<proteinExistence type="predicted"/>
<evidence type="ECO:0000256" key="5">
    <source>
        <dbReference type="SAM" id="Phobius"/>
    </source>
</evidence>
<protein>
    <submittedName>
        <fullName evidence="7">NfeD family protein</fullName>
    </submittedName>
</protein>
<feature type="transmembrane region" description="Helical" evidence="5">
    <location>
        <begin position="47"/>
        <end position="68"/>
    </location>
</feature>
<sequence>MGTSALLGTLGLILLGAELLVPGVLLLWIGLATLATALVVHLNPMDWIELAGTFVAFLGLSVGAGLWIQREAPPPAVNRPGDGLVGRVGTVAASASAGMRVRLGDSEWEAMPEPGLAPPVVGEAVVVTSVEGTRLVVRPPLV</sequence>
<keyword evidence="2 5" id="KW-0812">Transmembrane</keyword>
<dbReference type="Pfam" id="PF01957">
    <property type="entry name" value="NfeD"/>
    <property type="match status" value="1"/>
</dbReference>
<feature type="domain" description="NfeD-like C-terminal" evidence="6">
    <location>
        <begin position="82"/>
        <end position="139"/>
    </location>
</feature>